<organism evidence="2 3">
    <name type="scientific">Brevibacillus thermoruber</name>
    <dbReference type="NCBI Taxonomy" id="33942"/>
    <lineage>
        <taxon>Bacteria</taxon>
        <taxon>Bacillati</taxon>
        <taxon>Bacillota</taxon>
        <taxon>Bacilli</taxon>
        <taxon>Bacillales</taxon>
        <taxon>Paenibacillaceae</taxon>
        <taxon>Brevibacillus</taxon>
    </lineage>
</organism>
<protein>
    <submittedName>
        <fullName evidence="2">DUF2512 family protein</fullName>
    </submittedName>
</protein>
<dbReference type="RefSeq" id="WP_044899476.1">
    <property type="nucleotide sequence ID" value="NZ_JAPYYP010000004.1"/>
</dbReference>
<evidence type="ECO:0000313" key="3">
    <source>
        <dbReference type="Proteomes" id="UP001151071"/>
    </source>
</evidence>
<gene>
    <name evidence="2" type="ORF">O3V59_04995</name>
</gene>
<dbReference type="EMBL" id="JAPYYP010000004">
    <property type="protein sequence ID" value="MDA5107708.1"/>
    <property type="molecule type" value="Genomic_DNA"/>
</dbReference>
<evidence type="ECO:0000256" key="1">
    <source>
        <dbReference type="SAM" id="Phobius"/>
    </source>
</evidence>
<feature type="transmembrane region" description="Helical" evidence="1">
    <location>
        <begin position="54"/>
        <end position="75"/>
    </location>
</feature>
<dbReference type="AlphaFoldDB" id="A0A9X3TPM2"/>
<name>A0A9X3TPM2_9BACL</name>
<comment type="caution">
    <text evidence="2">The sequence shown here is derived from an EMBL/GenBank/DDBJ whole genome shotgun (WGS) entry which is preliminary data.</text>
</comment>
<evidence type="ECO:0000313" key="2">
    <source>
        <dbReference type="EMBL" id="MDA5107708.1"/>
    </source>
</evidence>
<dbReference type="Proteomes" id="UP001151071">
    <property type="component" value="Unassembled WGS sequence"/>
</dbReference>
<keyword evidence="1" id="KW-0472">Membrane</keyword>
<reference evidence="2" key="1">
    <citation type="submission" date="2022-12" db="EMBL/GenBank/DDBJ databases">
        <title>Draft genome sequence of the thermophilic strain Brevibacillus thermoruber HT42, isolated from Los Humeros, Puebla, Mexico, with biotechnological potential.</title>
        <authorList>
            <person name="Lara Sanchez J."/>
            <person name="Solis Palacios R."/>
            <person name="Bustos Baena A.S."/>
            <person name="Ruz Baez A.E."/>
            <person name="Espinosa Luna G."/>
            <person name="Oliart Ros R.M."/>
        </authorList>
    </citation>
    <scope>NUCLEOTIDE SEQUENCE</scope>
    <source>
        <strain evidence="2">HT42</strain>
    </source>
</reference>
<proteinExistence type="predicted"/>
<sequence length="114" mass="12384">MNILLKLLVNGIIAVPGLLWSGTSLSFALVTSAVVSLVAYGLGDAVILPRTNNTFASTADFALVFALFWLAAFVFAQPFRLSGLFLTAFAISVAEYFFHDYLQRHGVHHTKHPG</sequence>
<feature type="transmembrane region" description="Helical" evidence="1">
    <location>
        <begin position="81"/>
        <end position="98"/>
    </location>
</feature>
<dbReference type="InterPro" id="IPR019649">
    <property type="entry name" value="DUF2512"/>
</dbReference>
<accession>A0A9X3TPM2</accession>
<keyword evidence="1" id="KW-1133">Transmembrane helix</keyword>
<feature type="transmembrane region" description="Helical" evidence="1">
    <location>
        <begin position="20"/>
        <end position="42"/>
    </location>
</feature>
<dbReference type="Pfam" id="PF10710">
    <property type="entry name" value="DUF2512"/>
    <property type="match status" value="1"/>
</dbReference>
<keyword evidence="3" id="KW-1185">Reference proteome</keyword>
<keyword evidence="1" id="KW-0812">Transmembrane</keyword>